<keyword evidence="2" id="KW-1185">Reference proteome</keyword>
<protein>
    <submittedName>
        <fullName evidence="1">Uncharacterized protein</fullName>
    </submittedName>
</protein>
<dbReference type="Proteomes" id="UP001056120">
    <property type="component" value="Linkage Group LG18"/>
</dbReference>
<name>A0ACB9E6F4_9ASTR</name>
<sequence length="188" mass="21975">MASSLSPSSSSFLPRRGWIYDVFLSFRGKDTRYNFVDHLYAALIQHGVRVFKDDETLHRGQPISPELQKAIEESRFAVVVFSKNYAESSWCLEELCKIMECQDRMGVRVLPVFYHVDPSDVRRQKRSFDVAFQQHEHKFEVEMEKVNKWRLTLTAASNLSGWHVSKTLKELVSFLFILASITLRFEIH</sequence>
<evidence type="ECO:0000313" key="1">
    <source>
        <dbReference type="EMBL" id="KAI3754554.1"/>
    </source>
</evidence>
<proteinExistence type="predicted"/>
<comment type="caution">
    <text evidence="1">The sequence shown here is derived from an EMBL/GenBank/DDBJ whole genome shotgun (WGS) entry which is preliminary data.</text>
</comment>
<evidence type="ECO:0000313" key="2">
    <source>
        <dbReference type="Proteomes" id="UP001056120"/>
    </source>
</evidence>
<gene>
    <name evidence="1" type="ORF">L1987_54339</name>
</gene>
<reference evidence="1 2" key="2">
    <citation type="journal article" date="2022" name="Mol. Ecol. Resour.">
        <title>The genomes of chicory, endive, great burdock and yacon provide insights into Asteraceae paleo-polyploidization history and plant inulin production.</title>
        <authorList>
            <person name="Fan W."/>
            <person name="Wang S."/>
            <person name="Wang H."/>
            <person name="Wang A."/>
            <person name="Jiang F."/>
            <person name="Liu H."/>
            <person name="Zhao H."/>
            <person name="Xu D."/>
            <person name="Zhang Y."/>
        </authorList>
    </citation>
    <scope>NUCLEOTIDE SEQUENCE [LARGE SCALE GENOMIC DNA]</scope>
    <source>
        <strain evidence="2">cv. Yunnan</strain>
        <tissue evidence="1">Leaves</tissue>
    </source>
</reference>
<reference evidence="2" key="1">
    <citation type="journal article" date="2022" name="Mol. Ecol. Resour.">
        <title>The genomes of chicory, endive, great burdock and yacon provide insights into Asteraceae palaeo-polyploidization history and plant inulin production.</title>
        <authorList>
            <person name="Fan W."/>
            <person name="Wang S."/>
            <person name="Wang H."/>
            <person name="Wang A."/>
            <person name="Jiang F."/>
            <person name="Liu H."/>
            <person name="Zhao H."/>
            <person name="Xu D."/>
            <person name="Zhang Y."/>
        </authorList>
    </citation>
    <scope>NUCLEOTIDE SEQUENCE [LARGE SCALE GENOMIC DNA]</scope>
    <source>
        <strain evidence="2">cv. Yunnan</strain>
    </source>
</reference>
<dbReference type="EMBL" id="CM042035">
    <property type="protein sequence ID" value="KAI3754554.1"/>
    <property type="molecule type" value="Genomic_DNA"/>
</dbReference>
<accession>A0ACB9E6F4</accession>
<organism evidence="1 2">
    <name type="scientific">Smallanthus sonchifolius</name>
    <dbReference type="NCBI Taxonomy" id="185202"/>
    <lineage>
        <taxon>Eukaryota</taxon>
        <taxon>Viridiplantae</taxon>
        <taxon>Streptophyta</taxon>
        <taxon>Embryophyta</taxon>
        <taxon>Tracheophyta</taxon>
        <taxon>Spermatophyta</taxon>
        <taxon>Magnoliopsida</taxon>
        <taxon>eudicotyledons</taxon>
        <taxon>Gunneridae</taxon>
        <taxon>Pentapetalae</taxon>
        <taxon>asterids</taxon>
        <taxon>campanulids</taxon>
        <taxon>Asterales</taxon>
        <taxon>Asteraceae</taxon>
        <taxon>Asteroideae</taxon>
        <taxon>Heliantheae alliance</taxon>
        <taxon>Millerieae</taxon>
        <taxon>Smallanthus</taxon>
    </lineage>
</organism>